<sequence length="196" mass="22519">MECEDKIGKLLKIIERVAAREYERDNWRSILDDVAELFEADGAALGEIRDGYIYYTRVSSSIISSGIYDPENFKVPVWWSAFSEAVAKGYLIVNDYSAYERAVEAWKKTGLKAKLVAILGTEEPFGSLSVGRVTSDKPFTEEDGKILKSLAFIFSFIVKEELEKEELMEKAIRDYLTKLYNRLFLEEEGRREIERA</sequence>
<dbReference type="Proteomes" id="UP000885792">
    <property type="component" value="Unassembled WGS sequence"/>
</dbReference>
<feature type="non-terminal residue" evidence="1">
    <location>
        <position position="196"/>
    </location>
</feature>
<dbReference type="InterPro" id="IPR029016">
    <property type="entry name" value="GAF-like_dom_sf"/>
</dbReference>
<evidence type="ECO:0000313" key="1">
    <source>
        <dbReference type="EMBL" id="HHJ63991.1"/>
    </source>
</evidence>
<reference evidence="1" key="1">
    <citation type="journal article" date="2020" name="mSystems">
        <title>Genome- and Community-Level Interaction Insights into Carbon Utilization and Element Cycling Functions of Hydrothermarchaeota in Hydrothermal Sediment.</title>
        <authorList>
            <person name="Zhou Z."/>
            <person name="Liu Y."/>
            <person name="Xu W."/>
            <person name="Pan J."/>
            <person name="Luo Z.H."/>
            <person name="Li M."/>
        </authorList>
    </citation>
    <scope>NUCLEOTIDE SEQUENCE [LARGE SCALE GENOMIC DNA]</scope>
    <source>
        <strain evidence="1">HyVt-501</strain>
    </source>
</reference>
<comment type="caution">
    <text evidence="1">The sequence shown here is derived from an EMBL/GenBank/DDBJ whole genome shotgun (WGS) entry which is preliminary data.</text>
</comment>
<dbReference type="AlphaFoldDB" id="A0A7C5L5I4"/>
<proteinExistence type="predicted"/>
<dbReference type="Gene3D" id="3.30.450.40">
    <property type="match status" value="1"/>
</dbReference>
<dbReference type="EMBL" id="DRNB01000138">
    <property type="protein sequence ID" value="HHJ63991.1"/>
    <property type="molecule type" value="Genomic_DNA"/>
</dbReference>
<gene>
    <name evidence="1" type="ORF">ENJ61_03700</name>
</gene>
<evidence type="ECO:0008006" key="2">
    <source>
        <dbReference type="Google" id="ProtNLM"/>
    </source>
</evidence>
<accession>A0A7C5L5I4</accession>
<protein>
    <recommendedName>
        <fullName evidence="2">GAF domain-containing protein</fullName>
    </recommendedName>
</protein>
<dbReference type="SUPFAM" id="SSF55781">
    <property type="entry name" value="GAF domain-like"/>
    <property type="match status" value="1"/>
</dbReference>
<organism evidence="1">
    <name type="scientific">Aquifex aeolicus</name>
    <dbReference type="NCBI Taxonomy" id="63363"/>
    <lineage>
        <taxon>Bacteria</taxon>
        <taxon>Pseudomonadati</taxon>
        <taxon>Aquificota</taxon>
        <taxon>Aquificia</taxon>
        <taxon>Aquificales</taxon>
        <taxon>Aquificaceae</taxon>
        <taxon>Aquifex</taxon>
    </lineage>
</organism>
<name>A0A7C5L5I4_AQUAO</name>